<evidence type="ECO:0000256" key="11">
    <source>
        <dbReference type="SAM" id="Phobius"/>
    </source>
</evidence>
<evidence type="ECO:0000313" key="13">
    <source>
        <dbReference type="Proteomes" id="UP000076727"/>
    </source>
</evidence>
<comment type="similarity">
    <text evidence="3">Belongs to the PIGG/PIGN/PIGO family. PIGO subfamily.</text>
</comment>
<keyword evidence="9 11" id="KW-0472">Membrane</keyword>
<dbReference type="STRING" id="1314783.A0A165N374"/>
<dbReference type="SUPFAM" id="SSF53649">
    <property type="entry name" value="Alkaline phosphatase-like"/>
    <property type="match status" value="1"/>
</dbReference>
<sequence length="969" mass="107015">MLLWVGFIDVAGLYLYMRGFLLTRLALPERTTCADGACTLAPTHGRAIILIIDALRFDFLSPNPPHPASPYHHNVLTVARELTAAHPSHSLLFDSFADPPTTTSQRIKGITTGSLPTFIDMGSNFGSASVAEDCLISQMRYAGKKIAFMGDDTWNTIYMGMFPPEICFPYDSFDLEDIHTVDDGVIQHLFPLMHNNSAQWDFIIGHFPGVDHVAHRVGPDHPKMRAKLTQMDGVLRRVVDEMENDTLLVVLGDHGMDRRGNHGGDSMLETSAALWVYSKTPLLLSNNSIPLSLFPTRLFPGANVPHRYIQQIDLAPSLALLLGFPIPYSSLGTIIPELFSRGGQLGRAFKLNVAQVKQYLDAYRASSFGGELDNAWDDLQELWATVQDSEDDDTRWIAMEAYTRFALTTCRGVWARFNVWLLGMGLAVLAMGTVATFCLYAKLGDLKEDWIPWAARMRWPYACGVVAGSVLGSLAYHLMSIQMEGIHVLDFLIFGASFLSALAIIVTAPPIFRFRPTELPVPLILHTLVFTSSSFTIWEDRIITYLLISSIITPLLTGFSAPTLRLRNRILGFSALFAGCVRAIAASTICRDEQYPFCRVTFATPSEPPIIARVLAIPTALGVPWVIRRVLQTSKTDNGVAESVLAWLLPVALVQGSVHWIIEWLETAEVLDTEWHWVLRTSRTATGQGALGTVAVFCLRAWYKQPLYLSIGNTQLGVQDSVTREGSLTAQGTIWEFRNIFGSSYLILWCAGLAIFFSMTQLTGQLVLALAAIALVAHIQLVDSLREVRARDSASRSKAYKTSFRADARPTEPVRFSDISPLSLLALHVFHGTGHQSTFVSIQWKTAFVLTSTLHFWLSLTTLLMNTLGPQFLLAFAVPLVVLWNVKPSSQPSIMVHVMRSVTRAALGMMLSHSLLLLGSAASSAWHRRHALVWQIFAPRLMNAAATVIVVDLAILLGVGLGVSMIIRG</sequence>
<dbReference type="CDD" id="cd16023">
    <property type="entry name" value="GPI_EPT_3"/>
    <property type="match status" value="1"/>
</dbReference>
<feature type="transmembrane region" description="Helical" evidence="11">
    <location>
        <begin position="491"/>
        <end position="512"/>
    </location>
</feature>
<feature type="transmembrane region" description="Helical" evidence="11">
    <location>
        <begin position="519"/>
        <end position="538"/>
    </location>
</feature>
<dbReference type="GO" id="GO:0006506">
    <property type="term" value="P:GPI anchor biosynthetic process"/>
    <property type="evidence" value="ECO:0007669"/>
    <property type="project" value="UniProtKB-UniPathway"/>
</dbReference>
<feature type="transmembrane region" description="Helical" evidence="11">
    <location>
        <begin position="740"/>
        <end position="759"/>
    </location>
</feature>
<keyword evidence="5" id="KW-0808">Transferase</keyword>
<dbReference type="InterPro" id="IPR039524">
    <property type="entry name" value="PIGO/GPI13"/>
</dbReference>
<feature type="transmembrane region" description="Helical" evidence="11">
    <location>
        <begin position="544"/>
        <end position="564"/>
    </location>
</feature>
<gene>
    <name evidence="12" type="ORF">DAEQUDRAFT_714971</name>
</gene>
<name>A0A165N374_9APHY</name>
<organism evidence="12 13">
    <name type="scientific">Daedalea quercina L-15889</name>
    <dbReference type="NCBI Taxonomy" id="1314783"/>
    <lineage>
        <taxon>Eukaryota</taxon>
        <taxon>Fungi</taxon>
        <taxon>Dikarya</taxon>
        <taxon>Basidiomycota</taxon>
        <taxon>Agaricomycotina</taxon>
        <taxon>Agaricomycetes</taxon>
        <taxon>Polyporales</taxon>
        <taxon>Fomitopsis</taxon>
    </lineage>
</organism>
<comment type="pathway">
    <text evidence="2">Glycolipid biosynthesis; glycosylphosphatidylinositol-anchor biosynthesis.</text>
</comment>
<feature type="transmembrane region" description="Helical" evidence="11">
    <location>
        <begin position="870"/>
        <end position="886"/>
    </location>
</feature>
<reference evidence="12 13" key="1">
    <citation type="journal article" date="2016" name="Mol. Biol. Evol.">
        <title>Comparative Genomics of Early-Diverging Mushroom-Forming Fungi Provides Insights into the Origins of Lignocellulose Decay Capabilities.</title>
        <authorList>
            <person name="Nagy L.G."/>
            <person name="Riley R."/>
            <person name="Tritt A."/>
            <person name="Adam C."/>
            <person name="Daum C."/>
            <person name="Floudas D."/>
            <person name="Sun H."/>
            <person name="Yadav J.S."/>
            <person name="Pangilinan J."/>
            <person name="Larsson K.H."/>
            <person name="Matsuura K."/>
            <person name="Barry K."/>
            <person name="Labutti K."/>
            <person name="Kuo R."/>
            <person name="Ohm R.A."/>
            <person name="Bhattacharya S.S."/>
            <person name="Shirouzu T."/>
            <person name="Yoshinaga Y."/>
            <person name="Martin F.M."/>
            <person name="Grigoriev I.V."/>
            <person name="Hibbett D.S."/>
        </authorList>
    </citation>
    <scope>NUCLEOTIDE SEQUENCE [LARGE SCALE GENOMIC DNA]</scope>
    <source>
        <strain evidence="12 13">L-15889</strain>
    </source>
</reference>
<keyword evidence="7" id="KW-0256">Endoplasmic reticulum</keyword>
<dbReference type="GO" id="GO:0051377">
    <property type="term" value="F:mannose-ethanolamine phosphotransferase activity"/>
    <property type="evidence" value="ECO:0007669"/>
    <property type="project" value="InterPro"/>
</dbReference>
<evidence type="ECO:0000256" key="7">
    <source>
        <dbReference type="ARBA" id="ARBA00022824"/>
    </source>
</evidence>
<proteinExistence type="inferred from homology"/>
<evidence type="ECO:0000256" key="9">
    <source>
        <dbReference type="ARBA" id="ARBA00023136"/>
    </source>
</evidence>
<dbReference type="OrthoDB" id="272139at2759"/>
<dbReference type="PANTHER" id="PTHR23071:SF1">
    <property type="entry name" value="GPI ETHANOLAMINE PHOSPHATE TRANSFERASE 3"/>
    <property type="match status" value="1"/>
</dbReference>
<evidence type="ECO:0000256" key="5">
    <source>
        <dbReference type="ARBA" id="ARBA00022679"/>
    </source>
</evidence>
<evidence type="ECO:0000256" key="6">
    <source>
        <dbReference type="ARBA" id="ARBA00022692"/>
    </source>
</evidence>
<dbReference type="InterPro" id="IPR002591">
    <property type="entry name" value="Phosphodiest/P_Trfase"/>
</dbReference>
<keyword evidence="6 11" id="KW-0812">Transmembrane</keyword>
<dbReference type="Pfam" id="PF01663">
    <property type="entry name" value="Phosphodiest"/>
    <property type="match status" value="1"/>
</dbReference>
<feature type="transmembrane region" description="Helical" evidence="11">
    <location>
        <begin position="906"/>
        <end position="926"/>
    </location>
</feature>
<dbReference type="Proteomes" id="UP000076727">
    <property type="component" value="Unassembled WGS sequence"/>
</dbReference>
<dbReference type="InterPro" id="IPR017850">
    <property type="entry name" value="Alkaline_phosphatase_core_sf"/>
</dbReference>
<feature type="transmembrane region" description="Helical" evidence="11">
    <location>
        <begin position="461"/>
        <end position="479"/>
    </location>
</feature>
<evidence type="ECO:0000256" key="8">
    <source>
        <dbReference type="ARBA" id="ARBA00022989"/>
    </source>
</evidence>
<accession>A0A165N374</accession>
<keyword evidence="8 11" id="KW-1133">Transmembrane helix</keyword>
<dbReference type="PANTHER" id="PTHR23071">
    <property type="entry name" value="PHOSPHATIDYLINOSITOL GLYCAN"/>
    <property type="match status" value="1"/>
</dbReference>
<evidence type="ECO:0000256" key="4">
    <source>
        <dbReference type="ARBA" id="ARBA00022502"/>
    </source>
</evidence>
<dbReference type="AlphaFoldDB" id="A0A165N374"/>
<dbReference type="GO" id="GO:0005789">
    <property type="term" value="C:endoplasmic reticulum membrane"/>
    <property type="evidence" value="ECO:0007669"/>
    <property type="project" value="UniProtKB-SubCell"/>
</dbReference>
<dbReference type="InterPro" id="IPR037675">
    <property type="entry name" value="PIG-O_N"/>
</dbReference>
<feature type="transmembrane region" description="Helical" evidence="11">
    <location>
        <begin position="610"/>
        <end position="627"/>
    </location>
</feature>
<keyword evidence="4" id="KW-0337">GPI-anchor biosynthesis</keyword>
<dbReference type="Gene3D" id="3.40.720.10">
    <property type="entry name" value="Alkaline Phosphatase, subunit A"/>
    <property type="match status" value="1"/>
</dbReference>
<feature type="transmembrane region" description="Helical" evidence="11">
    <location>
        <begin position="571"/>
        <end position="590"/>
    </location>
</feature>
<comment type="subcellular location">
    <subcellularLocation>
        <location evidence="1">Endoplasmic reticulum membrane</location>
        <topology evidence="1">Multi-pass membrane protein</topology>
    </subcellularLocation>
</comment>
<dbReference type="UniPathway" id="UPA00196"/>
<evidence type="ECO:0000313" key="12">
    <source>
        <dbReference type="EMBL" id="KZT66454.1"/>
    </source>
</evidence>
<evidence type="ECO:0000256" key="3">
    <source>
        <dbReference type="ARBA" id="ARBA00008695"/>
    </source>
</evidence>
<evidence type="ECO:0000256" key="10">
    <source>
        <dbReference type="ARBA" id="ARBA00023180"/>
    </source>
</evidence>
<protein>
    <submittedName>
        <fullName evidence="12">Alkaline phosphatase-like protein</fullName>
    </submittedName>
</protein>
<evidence type="ECO:0000256" key="2">
    <source>
        <dbReference type="ARBA" id="ARBA00004687"/>
    </source>
</evidence>
<feature type="transmembrane region" description="Helical" evidence="11">
    <location>
        <begin position="419"/>
        <end position="440"/>
    </location>
</feature>
<feature type="transmembrane region" description="Helical" evidence="11">
    <location>
        <begin position="946"/>
        <end position="967"/>
    </location>
</feature>
<evidence type="ECO:0000256" key="1">
    <source>
        <dbReference type="ARBA" id="ARBA00004477"/>
    </source>
</evidence>
<dbReference type="EMBL" id="KV429089">
    <property type="protein sequence ID" value="KZT66454.1"/>
    <property type="molecule type" value="Genomic_DNA"/>
</dbReference>
<keyword evidence="13" id="KW-1185">Reference proteome</keyword>
<keyword evidence="10" id="KW-0325">Glycoprotein</keyword>